<evidence type="ECO:0000256" key="10">
    <source>
        <dbReference type="SAM" id="MobiDB-lite"/>
    </source>
</evidence>
<evidence type="ECO:0000259" key="11">
    <source>
        <dbReference type="PROSITE" id="PS50011"/>
    </source>
</evidence>
<dbReference type="SMART" id="SM00220">
    <property type="entry name" value="S_TKc"/>
    <property type="match status" value="1"/>
</dbReference>
<keyword evidence="6 9" id="KW-0418">Kinase</keyword>
<dbReference type="GO" id="GO:0007601">
    <property type="term" value="P:visual perception"/>
    <property type="evidence" value="ECO:0007669"/>
    <property type="project" value="InterPro"/>
</dbReference>
<protein>
    <recommendedName>
        <fullName evidence="9">G protein-coupled receptor kinase</fullName>
        <ecNumber evidence="9">2.7.11.-</ecNumber>
    </recommendedName>
</protein>
<dbReference type="GO" id="GO:0005737">
    <property type="term" value="C:cytoplasm"/>
    <property type="evidence" value="ECO:0007669"/>
    <property type="project" value="TreeGrafter"/>
</dbReference>
<keyword evidence="3" id="KW-0597">Phosphoprotein</keyword>
<dbReference type="InterPro" id="IPR016137">
    <property type="entry name" value="RGS"/>
</dbReference>
<dbReference type="Gene3D" id="1.10.167.10">
    <property type="entry name" value="Regulator of G-protein Signalling 4, domain 2"/>
    <property type="match status" value="2"/>
</dbReference>
<dbReference type="SMART" id="SM00315">
    <property type="entry name" value="RGS"/>
    <property type="match status" value="1"/>
</dbReference>
<dbReference type="InterPro" id="IPR000961">
    <property type="entry name" value="AGC-kinase_C"/>
</dbReference>
<feature type="region of interest" description="Disordered" evidence="10">
    <location>
        <begin position="50"/>
        <end position="79"/>
    </location>
</feature>
<keyword evidence="5 9" id="KW-0547">Nucleotide-binding</keyword>
<evidence type="ECO:0000259" key="12">
    <source>
        <dbReference type="PROSITE" id="PS50132"/>
    </source>
</evidence>
<dbReference type="CDD" id="cd05608">
    <property type="entry name" value="STKc_GRK1"/>
    <property type="match status" value="1"/>
</dbReference>
<evidence type="ECO:0000256" key="2">
    <source>
        <dbReference type="ARBA" id="ARBA00022527"/>
    </source>
</evidence>
<dbReference type="PANTHER" id="PTHR24355:SF23">
    <property type="entry name" value="G PROTEIN-COUPLED RECEPTOR KINASE"/>
    <property type="match status" value="1"/>
</dbReference>
<feature type="active site" description="Proton acceptor" evidence="8">
    <location>
        <position position="338"/>
    </location>
</feature>
<keyword evidence="4 9" id="KW-0808">Transferase</keyword>
<dbReference type="Gene3D" id="1.10.510.10">
    <property type="entry name" value="Transferase(Phosphotransferase) domain 1"/>
    <property type="match status" value="1"/>
</dbReference>
<dbReference type="PROSITE" id="PS50132">
    <property type="entry name" value="RGS"/>
    <property type="match status" value="1"/>
</dbReference>
<dbReference type="Pfam" id="PF00615">
    <property type="entry name" value="RGS"/>
    <property type="match status" value="1"/>
</dbReference>
<dbReference type="Gene3D" id="3.30.200.20">
    <property type="entry name" value="Phosphorylase Kinase, domain 1"/>
    <property type="match status" value="1"/>
</dbReference>
<name>A0A8K1FZV2_9PASS</name>
<dbReference type="EMBL" id="SWJQ01001155">
    <property type="protein sequence ID" value="TRZ09116.1"/>
    <property type="molecule type" value="Genomic_DNA"/>
</dbReference>
<dbReference type="PRINTS" id="PR00717">
    <property type="entry name" value="GPCRKINASE"/>
</dbReference>
<dbReference type="InterPro" id="IPR008271">
    <property type="entry name" value="Ser/Thr_kinase_AS"/>
</dbReference>
<evidence type="ECO:0000313" key="14">
    <source>
        <dbReference type="Proteomes" id="UP000796761"/>
    </source>
</evidence>
<dbReference type="PROSITE" id="PS00108">
    <property type="entry name" value="PROTEIN_KINASE_ST"/>
    <property type="match status" value="1"/>
</dbReference>
<dbReference type="SUPFAM" id="SSF48097">
    <property type="entry name" value="Regulator of G-protein signaling, RGS"/>
    <property type="match status" value="1"/>
</dbReference>
<evidence type="ECO:0000256" key="6">
    <source>
        <dbReference type="ARBA" id="ARBA00022777"/>
    </source>
</evidence>
<dbReference type="GO" id="GO:0050254">
    <property type="term" value="F:rhodopsin kinase activity"/>
    <property type="evidence" value="ECO:0007669"/>
    <property type="project" value="InterPro"/>
</dbReference>
<feature type="region of interest" description="Disordered" evidence="10">
    <location>
        <begin position="558"/>
        <end position="582"/>
    </location>
</feature>
<sequence length="582" mass="63367">MDIGGLETVVANSAYVSARGGPGGGGKDKRSKARLRLPHISQCETLRAQLGGTSGTQNGGPGAPNSAPPGHTQDGGQDTSFRWQCVDQPIGKLLFRRFLEGAPQFAAAGALWSAIEAFEQCEDTEREESAKKLRSRFFTPGGAEHCGFLSADATAAPTGATVPGDAFVQARRELLAHLETAAWGPYRASPEFSRFVQFKWLESQAVNADAFVEFRVLGKGGFGEVCACQRRATGKMYANKRLNKKRLKKRKGYEAALVEKRILARVHSRFIVSLACAFQTKTDLCLVMTIMNGGDLRYHIYNVDEENPGFAEPRAVFYTAQILLGLEHLHQHRIVYRDLKPENVLLDDAGHVRLSDMGLAVELKDGESKTRGYAGTPGFMAPELLKNEDYDWSVDYFTLGVTVYEMLEAKGPFRRRGEKNKEVTRRILNDPVTYSDKFSAAAREACEGLLAKDPQARLGFRDNDCAQLKAHPFFGTINWGRLEAGLVPPPFVPDPRRVYAKDLGDVGAFSTVKGVELDAGDTALCDAFASGTVPIPWQEELIETGVFEELNVWGAPGTLPPDLDPSAAGGGGGGKSSTCRLL</sequence>
<dbReference type="PANTHER" id="PTHR24355">
    <property type="entry name" value="G PROTEIN-COUPLED RECEPTOR KINASE/RIBOSOMAL PROTEIN S6 KINASE"/>
    <property type="match status" value="1"/>
</dbReference>
<comment type="similarity">
    <text evidence="1 9">Belongs to the protein kinase superfamily. AGC Ser/Thr protein kinase family. GPRK subfamily.</text>
</comment>
<comment type="caution">
    <text evidence="13">The sequence shown here is derived from an EMBL/GenBank/DDBJ whole genome shotgun (WGS) entry which is preliminary data.</text>
</comment>
<evidence type="ECO:0000256" key="4">
    <source>
        <dbReference type="ARBA" id="ARBA00022679"/>
    </source>
</evidence>
<evidence type="ECO:0000256" key="7">
    <source>
        <dbReference type="ARBA" id="ARBA00022840"/>
    </source>
</evidence>
<keyword evidence="2 9" id="KW-0723">Serine/threonine-protein kinase</keyword>
<proteinExistence type="inferred from homology"/>
<keyword evidence="7 9" id="KW-0067">ATP-binding</keyword>
<feature type="domain" description="Protein kinase" evidence="11">
    <location>
        <begin position="211"/>
        <end position="474"/>
    </location>
</feature>
<keyword evidence="14" id="KW-1185">Reference proteome</keyword>
<feature type="domain" description="RGS" evidence="12">
    <location>
        <begin position="86"/>
        <end position="196"/>
    </location>
</feature>
<dbReference type="InterPro" id="IPR036305">
    <property type="entry name" value="RGS_sf"/>
</dbReference>
<feature type="compositionally biased region" description="Gly residues" evidence="10">
    <location>
        <begin position="52"/>
        <end position="62"/>
    </location>
</feature>
<dbReference type="AlphaFoldDB" id="A0A8K1FZV2"/>
<evidence type="ECO:0000256" key="3">
    <source>
        <dbReference type="ARBA" id="ARBA00022553"/>
    </source>
</evidence>
<dbReference type="SUPFAM" id="SSF56112">
    <property type="entry name" value="Protein kinase-like (PK-like)"/>
    <property type="match status" value="1"/>
</dbReference>
<dbReference type="Pfam" id="PF00069">
    <property type="entry name" value="Pkinase"/>
    <property type="match status" value="1"/>
</dbReference>
<organism evidence="13 14">
    <name type="scientific">Zosterops borbonicus</name>
    <dbReference type="NCBI Taxonomy" id="364589"/>
    <lineage>
        <taxon>Eukaryota</taxon>
        <taxon>Metazoa</taxon>
        <taxon>Chordata</taxon>
        <taxon>Craniata</taxon>
        <taxon>Vertebrata</taxon>
        <taxon>Euteleostomi</taxon>
        <taxon>Archelosauria</taxon>
        <taxon>Archosauria</taxon>
        <taxon>Dinosauria</taxon>
        <taxon>Saurischia</taxon>
        <taxon>Theropoda</taxon>
        <taxon>Coelurosauria</taxon>
        <taxon>Aves</taxon>
        <taxon>Neognathae</taxon>
        <taxon>Neoaves</taxon>
        <taxon>Telluraves</taxon>
        <taxon>Australaves</taxon>
        <taxon>Passeriformes</taxon>
        <taxon>Sylvioidea</taxon>
        <taxon>Zosteropidae</taxon>
        <taxon>Zosterops</taxon>
    </lineage>
</organism>
<dbReference type="GO" id="GO:0005524">
    <property type="term" value="F:ATP binding"/>
    <property type="evidence" value="ECO:0007669"/>
    <property type="project" value="UniProtKB-KW"/>
</dbReference>
<dbReference type="InterPro" id="IPR044926">
    <property type="entry name" value="RGS_subdomain_2"/>
</dbReference>
<dbReference type="Proteomes" id="UP000796761">
    <property type="component" value="Unassembled WGS sequence"/>
</dbReference>
<evidence type="ECO:0000256" key="9">
    <source>
        <dbReference type="RuleBase" id="RU000308"/>
    </source>
</evidence>
<evidence type="ECO:0000256" key="5">
    <source>
        <dbReference type="ARBA" id="ARBA00022741"/>
    </source>
</evidence>
<accession>A0A8K1FZV2</accession>
<dbReference type="PROSITE" id="PS50011">
    <property type="entry name" value="PROTEIN_KINASE_DOM"/>
    <property type="match status" value="1"/>
</dbReference>
<evidence type="ECO:0000313" key="13">
    <source>
        <dbReference type="EMBL" id="TRZ09116.1"/>
    </source>
</evidence>
<dbReference type="EC" id="2.7.11.-" evidence="9"/>
<dbReference type="GO" id="GO:0007165">
    <property type="term" value="P:signal transduction"/>
    <property type="evidence" value="ECO:0007669"/>
    <property type="project" value="InterPro"/>
</dbReference>
<reference evidence="13" key="1">
    <citation type="submission" date="2019-04" db="EMBL/GenBank/DDBJ databases">
        <title>Genome assembly of Zosterops borbonicus 15179.</title>
        <authorList>
            <person name="Leroy T."/>
            <person name="Anselmetti Y."/>
            <person name="Tilak M.-K."/>
            <person name="Nabholz B."/>
        </authorList>
    </citation>
    <scope>NUCLEOTIDE SEQUENCE</scope>
    <source>
        <strain evidence="13">HGM_15179</strain>
        <tissue evidence="13">Muscle</tissue>
    </source>
</reference>
<dbReference type="InterPro" id="IPR011009">
    <property type="entry name" value="Kinase-like_dom_sf"/>
</dbReference>
<dbReference type="InterPro" id="IPR000239">
    <property type="entry name" value="GPCR_kinase"/>
</dbReference>
<dbReference type="FunFam" id="1.10.510.10:FF:000074">
    <property type="entry name" value="G protein-coupled receptor kinase"/>
    <property type="match status" value="1"/>
</dbReference>
<dbReference type="GO" id="GO:0022400">
    <property type="term" value="P:regulation of opsin-mediated signaling pathway"/>
    <property type="evidence" value="ECO:0007669"/>
    <property type="project" value="InterPro"/>
</dbReference>
<evidence type="ECO:0000256" key="1">
    <source>
        <dbReference type="ARBA" id="ARBA00009793"/>
    </source>
</evidence>
<dbReference type="InterPro" id="IPR000719">
    <property type="entry name" value="Prot_kinase_dom"/>
</dbReference>
<dbReference type="SMART" id="SM00133">
    <property type="entry name" value="S_TK_X"/>
    <property type="match status" value="1"/>
</dbReference>
<gene>
    <name evidence="13" type="ORF">HGM15179_017989</name>
</gene>
<evidence type="ECO:0000256" key="8">
    <source>
        <dbReference type="PIRSR" id="PIRSR600239-51"/>
    </source>
</evidence>
<dbReference type="InterPro" id="IPR037716">
    <property type="entry name" value="GRK1_dom"/>
</dbReference>
<dbReference type="OrthoDB" id="354826at2759"/>